<evidence type="ECO:0000313" key="2">
    <source>
        <dbReference type="EMBL" id="CUG84115.1"/>
    </source>
</evidence>
<keyword evidence="3" id="KW-1185">Reference proteome</keyword>
<dbReference type="EMBL" id="CYKH01001111">
    <property type="protein sequence ID" value="CUG84115.1"/>
    <property type="molecule type" value="Genomic_DNA"/>
</dbReference>
<name>A0A0S4J527_BODSA</name>
<sequence>MKARKVPLDCIFESAGTLSNGDETTEDADVAVENVNANEVWEGNSIHRWSINAATALQDLRRALKIDAQPPPLPPIQSSLSSTTLERRHMSQRYGSLDLQTPTNGMRRDAAQLLHDAERLLSSWNVTPSCRADFAKTVEEMHKKVSLLRPGYAAELCDRIDATLKEAAKWQQGKADLCKELSITDDQLKETVQLIQFLNTEVSPSASIILDASKRVQTLAPLYQAVSDRLTFLGIIANAADTTAAQQRKLSDITAGLAEMNAAMIESQEACSESIAAFKERISQLGSRRASMR</sequence>
<evidence type="ECO:0000256" key="1">
    <source>
        <dbReference type="SAM" id="MobiDB-lite"/>
    </source>
</evidence>
<gene>
    <name evidence="2" type="ORF">BSAL_88335</name>
</gene>
<proteinExistence type="predicted"/>
<dbReference type="VEuPathDB" id="TriTrypDB:BSAL_88335"/>
<dbReference type="Proteomes" id="UP000051952">
    <property type="component" value="Unassembled WGS sequence"/>
</dbReference>
<accession>A0A0S4J527</accession>
<dbReference type="AlphaFoldDB" id="A0A0S4J527"/>
<organism evidence="2 3">
    <name type="scientific">Bodo saltans</name>
    <name type="common">Flagellated protozoan</name>
    <dbReference type="NCBI Taxonomy" id="75058"/>
    <lineage>
        <taxon>Eukaryota</taxon>
        <taxon>Discoba</taxon>
        <taxon>Euglenozoa</taxon>
        <taxon>Kinetoplastea</taxon>
        <taxon>Metakinetoplastina</taxon>
        <taxon>Eubodonida</taxon>
        <taxon>Bodonidae</taxon>
        <taxon>Bodo</taxon>
    </lineage>
</organism>
<reference evidence="3" key="1">
    <citation type="submission" date="2015-09" db="EMBL/GenBank/DDBJ databases">
        <authorList>
            <consortium name="Pathogen Informatics"/>
        </authorList>
    </citation>
    <scope>NUCLEOTIDE SEQUENCE [LARGE SCALE GENOMIC DNA]</scope>
    <source>
        <strain evidence="3">Lake Konstanz</strain>
    </source>
</reference>
<protein>
    <submittedName>
        <fullName evidence="2">Uncharacterized protein</fullName>
    </submittedName>
</protein>
<feature type="region of interest" description="Disordered" evidence="1">
    <location>
        <begin position="68"/>
        <end position="87"/>
    </location>
</feature>
<evidence type="ECO:0000313" key="3">
    <source>
        <dbReference type="Proteomes" id="UP000051952"/>
    </source>
</evidence>